<proteinExistence type="predicted"/>
<gene>
    <name evidence="1" type="ORF">SAMN04488035_1789</name>
</gene>
<dbReference type="OrthoDB" id="10008048at2"/>
<dbReference type="Proteomes" id="UP000198520">
    <property type="component" value="Unassembled WGS sequence"/>
</dbReference>
<organism evidence="1 2">
    <name type="scientific">Flavimobilis marinus</name>
    <dbReference type="NCBI Taxonomy" id="285351"/>
    <lineage>
        <taxon>Bacteria</taxon>
        <taxon>Bacillati</taxon>
        <taxon>Actinomycetota</taxon>
        <taxon>Actinomycetes</taxon>
        <taxon>Micrococcales</taxon>
        <taxon>Jonesiaceae</taxon>
        <taxon>Flavimobilis</taxon>
    </lineage>
</organism>
<dbReference type="RefSeq" id="WP_093377576.1">
    <property type="nucleotide sequence ID" value="NZ_BNAN01000003.1"/>
</dbReference>
<sequence length="70" mass="7552">MKHSEDKGSLTFFADGGQILIACDKGHYWMIDAKYGEIAPAGEPAARIQISADLDRFGPAAIMALRQMPG</sequence>
<dbReference type="EMBL" id="FONZ01000003">
    <property type="protein sequence ID" value="SFF17211.1"/>
    <property type="molecule type" value="Genomic_DNA"/>
</dbReference>
<dbReference type="STRING" id="285351.SAMN04488035_1789"/>
<accession>A0A1I2GKU1</accession>
<reference evidence="2" key="1">
    <citation type="submission" date="2016-10" db="EMBL/GenBank/DDBJ databases">
        <authorList>
            <person name="Varghese N."/>
            <person name="Submissions S."/>
        </authorList>
    </citation>
    <scope>NUCLEOTIDE SEQUENCE [LARGE SCALE GENOMIC DNA]</scope>
    <source>
        <strain evidence="2">DSM 19083</strain>
    </source>
</reference>
<name>A0A1I2GKU1_9MICO</name>
<evidence type="ECO:0000313" key="2">
    <source>
        <dbReference type="Proteomes" id="UP000198520"/>
    </source>
</evidence>
<protein>
    <submittedName>
        <fullName evidence="1">Uncharacterized protein</fullName>
    </submittedName>
</protein>
<evidence type="ECO:0000313" key="1">
    <source>
        <dbReference type="EMBL" id="SFF17211.1"/>
    </source>
</evidence>
<dbReference type="AlphaFoldDB" id="A0A1I2GKU1"/>
<keyword evidence="2" id="KW-1185">Reference proteome</keyword>